<evidence type="ECO:0000313" key="3">
    <source>
        <dbReference type="Proteomes" id="UP000234950"/>
    </source>
</evidence>
<keyword evidence="1" id="KW-0472">Membrane</keyword>
<keyword evidence="1" id="KW-1133">Transmembrane helix</keyword>
<keyword evidence="3" id="KW-1185">Reference proteome</keyword>
<protein>
    <submittedName>
        <fullName evidence="2">Uncharacterized protein</fullName>
    </submittedName>
</protein>
<dbReference type="Proteomes" id="UP000234950">
    <property type="component" value="Unassembled WGS sequence"/>
</dbReference>
<comment type="caution">
    <text evidence="2">The sequence shown here is derived from an EMBL/GenBank/DDBJ whole genome shotgun (WGS) entry which is preliminary data.</text>
</comment>
<evidence type="ECO:0000313" key="2">
    <source>
        <dbReference type="EMBL" id="PLS01868.1"/>
    </source>
</evidence>
<sequence>MLAALMVIVIGILFILLGWYFWNHALTEDTAPYCWIIAIIFISLGFVSLFNHKILEILFHYLPFK</sequence>
<accession>A0A2N5H8L8</accession>
<organism evidence="2 3">
    <name type="scientific">Neobacillus cucumis</name>
    <dbReference type="NCBI Taxonomy" id="1740721"/>
    <lineage>
        <taxon>Bacteria</taxon>
        <taxon>Bacillati</taxon>
        <taxon>Bacillota</taxon>
        <taxon>Bacilli</taxon>
        <taxon>Bacillales</taxon>
        <taxon>Bacillaceae</taxon>
        <taxon>Neobacillus</taxon>
    </lineage>
</organism>
<feature type="transmembrane region" description="Helical" evidence="1">
    <location>
        <begin position="30"/>
        <end position="50"/>
    </location>
</feature>
<dbReference type="AlphaFoldDB" id="A0A2N5H8L8"/>
<gene>
    <name evidence="2" type="ORF">CVD27_23250</name>
</gene>
<evidence type="ECO:0000256" key="1">
    <source>
        <dbReference type="SAM" id="Phobius"/>
    </source>
</evidence>
<name>A0A2N5H8L8_9BACI</name>
<keyword evidence="1" id="KW-0812">Transmembrane</keyword>
<dbReference type="EMBL" id="PGVE01000088">
    <property type="protein sequence ID" value="PLS01868.1"/>
    <property type="molecule type" value="Genomic_DNA"/>
</dbReference>
<feature type="transmembrane region" description="Helical" evidence="1">
    <location>
        <begin position="5"/>
        <end position="24"/>
    </location>
</feature>
<proteinExistence type="predicted"/>
<reference evidence="2 3" key="1">
    <citation type="submission" date="2017-11" db="EMBL/GenBank/DDBJ databases">
        <title>Comparitive Functional Genomics of Dry Heat Resistant strains isolated from the Viking Spacecraft.</title>
        <authorList>
            <person name="Seuylemezian A."/>
            <person name="Cooper K."/>
            <person name="Vaishampayan P."/>
        </authorList>
    </citation>
    <scope>NUCLEOTIDE SEQUENCE [LARGE SCALE GENOMIC DNA]</scope>
    <source>
        <strain evidence="2 3">V32-6</strain>
    </source>
</reference>